<feature type="domain" description="Baseplate hub protein gp44/GpP-like second" evidence="2">
    <location>
        <begin position="93"/>
        <end position="170"/>
    </location>
</feature>
<protein>
    <recommendedName>
        <fullName evidence="2">Baseplate hub protein gp44/GpP-like second domain-containing protein</fullName>
    </recommendedName>
</protein>
<keyword evidence="4" id="KW-1185">Reference proteome</keyword>
<dbReference type="Gene3D" id="2.30.300.10">
    <property type="entry name" value="Baseplate protein-like domain - beta roll fold"/>
    <property type="match status" value="1"/>
</dbReference>
<dbReference type="AlphaFoldDB" id="A0A916XGS5"/>
<reference evidence="3" key="2">
    <citation type="submission" date="2020-09" db="EMBL/GenBank/DDBJ databases">
        <authorList>
            <person name="Sun Q."/>
            <person name="Zhou Y."/>
        </authorList>
    </citation>
    <scope>NUCLEOTIDE SEQUENCE</scope>
    <source>
        <strain evidence="3">CGMCC 1.12919</strain>
    </source>
</reference>
<sequence length="360" mass="38860">MNGRRYRDWTSVSVSRAAGDESISRFAFDAASPSESGANWSGLKLKIGNTGEIRLGGVQVINGVINVRQVAFDASRHGLQVQGVSKWADTAQSAVDYTKGQFRKSSLSQVANSVLKPFGIKFKLEGSPEGADKAFDRVHVIPGETVFAFIERLCRMRHIFLTDDVSGDLVGFRSGSQTQVVADLQEGRNILSANVVMSDEYALGKIRTIGSKPGNDQSWGDDSRDVSATSENPGVGRNRQSVIMMEEPGDQRDAQLRANHEMSENAATQLLGTIVVQGWFRDDGTPWLNSLGKHVSVYSPMIFPSTRMTLAISQVVSTQDERSGTRTALSLCLPSRYGSSGMVETGGGAVNPAQPDGPDQ</sequence>
<comment type="caution">
    <text evidence="3">The sequence shown here is derived from an EMBL/GenBank/DDBJ whole genome shotgun (WGS) entry which is preliminary data.</text>
</comment>
<dbReference type="SUPFAM" id="SSF69279">
    <property type="entry name" value="Phage tail proteins"/>
    <property type="match status" value="2"/>
</dbReference>
<accession>A0A916XGS5</accession>
<dbReference type="Proteomes" id="UP000637002">
    <property type="component" value="Unassembled WGS sequence"/>
</dbReference>
<name>A0A916XGS5_9HYPH</name>
<evidence type="ECO:0000313" key="4">
    <source>
        <dbReference type="Proteomes" id="UP000637002"/>
    </source>
</evidence>
<dbReference type="RefSeq" id="WP_188610148.1">
    <property type="nucleotide sequence ID" value="NZ_BMGG01000005.1"/>
</dbReference>
<dbReference type="EMBL" id="BMGG01000005">
    <property type="protein sequence ID" value="GGC70881.1"/>
    <property type="molecule type" value="Genomic_DNA"/>
</dbReference>
<dbReference type="Gene3D" id="3.30.1920.10">
    <property type="entry name" value="Baseplate protein-like domains - 2 layer sandwich fold"/>
    <property type="match status" value="1"/>
</dbReference>
<reference evidence="3" key="1">
    <citation type="journal article" date="2014" name="Int. J. Syst. Evol. Microbiol.">
        <title>Complete genome sequence of Corynebacterium casei LMG S-19264T (=DSM 44701T), isolated from a smear-ripened cheese.</title>
        <authorList>
            <consortium name="US DOE Joint Genome Institute (JGI-PGF)"/>
            <person name="Walter F."/>
            <person name="Albersmeier A."/>
            <person name="Kalinowski J."/>
            <person name="Ruckert C."/>
        </authorList>
    </citation>
    <scope>NUCLEOTIDE SEQUENCE</scope>
    <source>
        <strain evidence="3">CGMCC 1.12919</strain>
    </source>
</reference>
<feature type="region of interest" description="Disordered" evidence="1">
    <location>
        <begin position="212"/>
        <end position="236"/>
    </location>
</feature>
<proteinExistence type="predicted"/>
<organism evidence="3 4">
    <name type="scientific">Chelatococcus reniformis</name>
    <dbReference type="NCBI Taxonomy" id="1494448"/>
    <lineage>
        <taxon>Bacteria</taxon>
        <taxon>Pseudomonadati</taxon>
        <taxon>Pseudomonadota</taxon>
        <taxon>Alphaproteobacteria</taxon>
        <taxon>Hyphomicrobiales</taxon>
        <taxon>Chelatococcaceae</taxon>
        <taxon>Chelatococcus</taxon>
    </lineage>
</organism>
<evidence type="ECO:0000256" key="1">
    <source>
        <dbReference type="SAM" id="MobiDB-lite"/>
    </source>
</evidence>
<evidence type="ECO:0000259" key="2">
    <source>
        <dbReference type="Pfam" id="PF22255"/>
    </source>
</evidence>
<evidence type="ECO:0000313" key="3">
    <source>
        <dbReference type="EMBL" id="GGC70881.1"/>
    </source>
</evidence>
<gene>
    <name evidence="3" type="primary">gpP</name>
    <name evidence="3" type="ORF">GCM10010994_31800</name>
</gene>
<dbReference type="Gene3D" id="3.55.50.10">
    <property type="entry name" value="Baseplate protein-like domains"/>
    <property type="match status" value="1"/>
</dbReference>
<dbReference type="InterPro" id="IPR023399">
    <property type="entry name" value="Baseplate-like_2-layer_sand"/>
</dbReference>
<dbReference type="PIRSF" id="PIRSF004440">
    <property type="entry name" value="GpP"/>
    <property type="match status" value="1"/>
</dbReference>
<feature type="region of interest" description="Disordered" evidence="1">
    <location>
        <begin position="341"/>
        <end position="360"/>
    </location>
</feature>
<dbReference type="InterPro" id="IPR026276">
    <property type="entry name" value="Baseplate_GpP"/>
</dbReference>
<feature type="compositionally biased region" description="Polar residues" evidence="1">
    <location>
        <begin position="214"/>
        <end position="232"/>
    </location>
</feature>
<dbReference type="Pfam" id="PF22255">
    <property type="entry name" value="Gp44-like_2nd"/>
    <property type="match status" value="1"/>
</dbReference>
<dbReference type="InterPro" id="IPR053981">
    <property type="entry name" value="Gp44/GpP-like_2nd"/>
</dbReference>